<proteinExistence type="predicted"/>
<dbReference type="PANTHER" id="PTHR43479:SF11">
    <property type="entry name" value="ACREF_ENVCD OPERON REPRESSOR-RELATED"/>
    <property type="match status" value="1"/>
</dbReference>
<dbReference type="InterPro" id="IPR050624">
    <property type="entry name" value="HTH-type_Tx_Regulator"/>
</dbReference>
<keyword evidence="6" id="KW-1185">Reference proteome</keyword>
<protein>
    <recommendedName>
        <fullName evidence="4">HTH tetR-type domain-containing protein</fullName>
    </recommendedName>
</protein>
<evidence type="ECO:0000313" key="6">
    <source>
        <dbReference type="Proteomes" id="UP000003503"/>
    </source>
</evidence>
<dbReference type="PANTHER" id="PTHR43479">
    <property type="entry name" value="ACREF/ENVCD OPERON REPRESSOR-RELATED"/>
    <property type="match status" value="1"/>
</dbReference>
<dbReference type="Gene3D" id="1.10.357.10">
    <property type="entry name" value="Tetracycline Repressor, domain 2"/>
    <property type="match status" value="1"/>
</dbReference>
<evidence type="ECO:0000313" key="5">
    <source>
        <dbReference type="EMBL" id="EGF14902.1"/>
    </source>
</evidence>
<dbReference type="HOGENOM" id="CLU_069356_12_7_9"/>
<dbReference type="InterPro" id="IPR023772">
    <property type="entry name" value="DNA-bd_HTH_TetR-type_CS"/>
</dbReference>
<dbReference type="Proteomes" id="UP000003503">
    <property type="component" value="Unassembled WGS sequence"/>
</dbReference>
<comment type="caution">
    <text evidence="5">The sequence shown here is derived from an EMBL/GenBank/DDBJ whole genome shotgun (WGS) entry which is preliminary data.</text>
</comment>
<feature type="compositionally biased region" description="Basic residues" evidence="3">
    <location>
        <begin position="12"/>
        <end position="28"/>
    </location>
</feature>
<feature type="DNA-binding region" description="H-T-H motif" evidence="2">
    <location>
        <begin position="50"/>
        <end position="69"/>
    </location>
</feature>
<dbReference type="EMBL" id="AFBB01000009">
    <property type="protein sequence ID" value="EGF14902.1"/>
    <property type="molecule type" value="Genomic_DNA"/>
</dbReference>
<dbReference type="AlphaFoldDB" id="F2BWN5"/>
<gene>
    <name evidence="5" type="ORF">HMPREF9083_0602</name>
</gene>
<sequence>MTKDARTSGWKKPYKRKRGDKMTPKAKRTKAKLLETAKQLFKEKGYENVSVEKITKASQVAKGTFYHYFTKKEDIVLELIFKSIKNKQEEVLASENSIDMKICEYMKTLFEEIDYMPKELLRNWVCDSIQGTEKYQQATIFPKNIKKFIYELFTKEVKAKRLKETIPEEKISDIFVTRIYGFITTWCILGKTESLSEYALPVVNWEVKKILDSYENKV</sequence>
<dbReference type="Pfam" id="PF00440">
    <property type="entry name" value="TetR_N"/>
    <property type="match status" value="1"/>
</dbReference>
<dbReference type="PROSITE" id="PS50977">
    <property type="entry name" value="HTH_TETR_2"/>
    <property type="match status" value="1"/>
</dbReference>
<name>F2BWN5_9FIRM</name>
<dbReference type="STRING" id="888062.HMPREF9083_0602"/>
<dbReference type="eggNOG" id="COG1309">
    <property type="taxonomic scope" value="Bacteria"/>
</dbReference>
<dbReference type="InterPro" id="IPR009057">
    <property type="entry name" value="Homeodomain-like_sf"/>
</dbReference>
<dbReference type="PROSITE" id="PS01081">
    <property type="entry name" value="HTH_TETR_1"/>
    <property type="match status" value="1"/>
</dbReference>
<feature type="region of interest" description="Disordered" evidence="3">
    <location>
        <begin position="1"/>
        <end position="28"/>
    </location>
</feature>
<dbReference type="PRINTS" id="PR00455">
    <property type="entry name" value="HTHTETR"/>
</dbReference>
<evidence type="ECO:0000259" key="4">
    <source>
        <dbReference type="PROSITE" id="PS50977"/>
    </source>
</evidence>
<evidence type="ECO:0000256" key="1">
    <source>
        <dbReference type="ARBA" id="ARBA00023125"/>
    </source>
</evidence>
<reference evidence="5 6" key="1">
    <citation type="submission" date="2011-02" db="EMBL/GenBank/DDBJ databases">
        <authorList>
            <person name="Muzny D."/>
            <person name="Qin X."/>
            <person name="Deng J."/>
            <person name="Jiang H."/>
            <person name="Liu Y."/>
            <person name="Qu J."/>
            <person name="Song X.-Z."/>
            <person name="Zhang L."/>
            <person name="Thornton R."/>
            <person name="Coyle M."/>
            <person name="Francisco L."/>
            <person name="Jackson L."/>
            <person name="Javaid M."/>
            <person name="Korchina V."/>
            <person name="Kovar C."/>
            <person name="Mata R."/>
            <person name="Mathew T."/>
            <person name="Ngo R."/>
            <person name="Nguyen L."/>
            <person name="Nguyen N."/>
            <person name="Okwuonu G."/>
            <person name="Ongeri F."/>
            <person name="Pham C."/>
            <person name="Simmons D."/>
            <person name="Wilczek-Boney K."/>
            <person name="Hale W."/>
            <person name="Jakkamsetti A."/>
            <person name="Pham P."/>
            <person name="Ruth R."/>
            <person name="San Lucas F."/>
            <person name="Warren J."/>
            <person name="Zhang J."/>
            <person name="Zhao Z."/>
            <person name="Zhou C."/>
            <person name="Zhu D."/>
            <person name="Lee S."/>
            <person name="Bess C."/>
            <person name="Blankenburg K."/>
            <person name="Forbes L."/>
            <person name="Fu Q."/>
            <person name="Gubbala S."/>
            <person name="Hirani K."/>
            <person name="Jayaseelan J.C."/>
            <person name="Lara F."/>
            <person name="Munidasa M."/>
            <person name="Palculict T."/>
            <person name="Patil S."/>
            <person name="Pu L.-L."/>
            <person name="Saada N."/>
            <person name="Tang L."/>
            <person name="Weissenberger G."/>
            <person name="Zhu Y."/>
            <person name="Hemphill L."/>
            <person name="Shang Y."/>
            <person name="Youmans B."/>
            <person name="Ayvaz T."/>
            <person name="Ross M."/>
            <person name="Santibanez J."/>
            <person name="Aqrawi P."/>
            <person name="Gross S."/>
            <person name="Joshi V."/>
            <person name="Fowler G."/>
            <person name="Nazareth L."/>
            <person name="Reid J."/>
            <person name="Worley K."/>
            <person name="Petrosino J."/>
            <person name="Highlander S."/>
            <person name="Gibbs R."/>
        </authorList>
    </citation>
    <scope>NUCLEOTIDE SEQUENCE [LARGE SCALE GENOMIC DNA]</scope>
    <source>
        <strain evidence="5 6">DSM 19965</strain>
    </source>
</reference>
<keyword evidence="1 2" id="KW-0238">DNA-binding</keyword>
<feature type="domain" description="HTH tetR-type" evidence="4">
    <location>
        <begin position="27"/>
        <end position="87"/>
    </location>
</feature>
<dbReference type="InterPro" id="IPR001647">
    <property type="entry name" value="HTH_TetR"/>
</dbReference>
<evidence type="ECO:0000256" key="3">
    <source>
        <dbReference type="SAM" id="MobiDB-lite"/>
    </source>
</evidence>
<dbReference type="SUPFAM" id="SSF46689">
    <property type="entry name" value="Homeodomain-like"/>
    <property type="match status" value="1"/>
</dbReference>
<dbReference type="GO" id="GO:0003677">
    <property type="term" value="F:DNA binding"/>
    <property type="evidence" value="ECO:0007669"/>
    <property type="project" value="UniProtKB-UniRule"/>
</dbReference>
<accession>F2BWN5</accession>
<evidence type="ECO:0000256" key="2">
    <source>
        <dbReference type="PROSITE-ProRule" id="PRU00335"/>
    </source>
</evidence>
<organism evidence="5 6">
    <name type="scientific">Dialister micraerophilus DSM 19965</name>
    <dbReference type="NCBI Taxonomy" id="888062"/>
    <lineage>
        <taxon>Bacteria</taxon>
        <taxon>Bacillati</taxon>
        <taxon>Bacillota</taxon>
        <taxon>Negativicutes</taxon>
        <taxon>Veillonellales</taxon>
        <taxon>Veillonellaceae</taxon>
        <taxon>Dialister</taxon>
    </lineage>
</organism>